<feature type="compositionally biased region" description="Polar residues" evidence="1">
    <location>
        <begin position="1"/>
        <end position="17"/>
    </location>
</feature>
<sequence length="425" mass="43266">MMLESQNKPKNTHQKLQLQRMHQEMKIQKLQQELEERKLQQVKLQQMLALQQSSVHDPAPTQLNHDPIGSGGMASFDSHGQASLKALPMDAMMQTLRSRMNNAGAGSSSSLIPDLSGLKGQLDAIGFHTPGPSAAKPFDVNSLMPKQAIKAAQPATNKHTINITVKRKTKVDVPGLPVNMAQFQKHKPAAQINSNISTKPAAITPELLSMLEALRAGNAASPVAASPAATQTVVNTAPAAVPVNVARQTPAMTMGALTGAPSIQQVNPLANMVQAAAAVQTQQAGAVSGNMLASAVTAKKASNTMADMLDTQLDAMSDMAEAGMGFGMMNMMSGMNVMGGMMGGGIGGGMGGGMGGMSGMGGMGAMGAMGGMGGMSGMGGMGGMVGGGAGGMGNGMGVGGVGGVGFGGLGMNRMMTSTFMSPMMF</sequence>
<dbReference type="EMBL" id="CACVKT020000311">
    <property type="protein sequence ID" value="CAC5358102.1"/>
    <property type="molecule type" value="Genomic_DNA"/>
</dbReference>
<protein>
    <submittedName>
        <fullName evidence="2">Uncharacterized protein</fullName>
    </submittedName>
</protein>
<feature type="region of interest" description="Disordered" evidence="1">
    <location>
        <begin position="1"/>
        <end position="20"/>
    </location>
</feature>
<proteinExistence type="predicted"/>
<reference evidence="2 3" key="1">
    <citation type="submission" date="2020-06" db="EMBL/GenBank/DDBJ databases">
        <authorList>
            <person name="Li R."/>
            <person name="Bekaert M."/>
        </authorList>
    </citation>
    <scope>NUCLEOTIDE SEQUENCE [LARGE SCALE GENOMIC DNA]</scope>
    <source>
        <strain evidence="3">wild</strain>
    </source>
</reference>
<name>A0A6J7ZY80_MYTCO</name>
<gene>
    <name evidence="2" type="ORF">MCOR_1496</name>
</gene>
<dbReference type="AlphaFoldDB" id="A0A6J7ZY80"/>
<evidence type="ECO:0000313" key="2">
    <source>
        <dbReference type="EMBL" id="CAC5358102.1"/>
    </source>
</evidence>
<dbReference type="Proteomes" id="UP000507470">
    <property type="component" value="Unassembled WGS sequence"/>
</dbReference>
<accession>A0A6J7ZY80</accession>
<organism evidence="2 3">
    <name type="scientific">Mytilus coruscus</name>
    <name type="common">Sea mussel</name>
    <dbReference type="NCBI Taxonomy" id="42192"/>
    <lineage>
        <taxon>Eukaryota</taxon>
        <taxon>Metazoa</taxon>
        <taxon>Spiralia</taxon>
        <taxon>Lophotrochozoa</taxon>
        <taxon>Mollusca</taxon>
        <taxon>Bivalvia</taxon>
        <taxon>Autobranchia</taxon>
        <taxon>Pteriomorphia</taxon>
        <taxon>Mytilida</taxon>
        <taxon>Mytiloidea</taxon>
        <taxon>Mytilidae</taxon>
        <taxon>Mytilinae</taxon>
        <taxon>Mytilus</taxon>
    </lineage>
</organism>
<evidence type="ECO:0000313" key="3">
    <source>
        <dbReference type="Proteomes" id="UP000507470"/>
    </source>
</evidence>
<keyword evidence="3" id="KW-1185">Reference proteome</keyword>
<evidence type="ECO:0000256" key="1">
    <source>
        <dbReference type="SAM" id="MobiDB-lite"/>
    </source>
</evidence>
<dbReference type="OrthoDB" id="6144822at2759"/>